<evidence type="ECO:0000256" key="1">
    <source>
        <dbReference type="SAM" id="MobiDB-lite"/>
    </source>
</evidence>
<accession>A0A438ESQ7</accession>
<evidence type="ECO:0000313" key="2">
    <source>
        <dbReference type="EMBL" id="RVW50697.1"/>
    </source>
</evidence>
<feature type="compositionally biased region" description="Low complexity" evidence="1">
    <location>
        <begin position="21"/>
        <end position="45"/>
    </location>
</feature>
<dbReference type="EMBL" id="QGNW01001194">
    <property type="protein sequence ID" value="RVW50697.1"/>
    <property type="molecule type" value="Genomic_DNA"/>
</dbReference>
<name>A0A438ESQ7_VITVI</name>
<comment type="caution">
    <text evidence="2">The sequence shown here is derived from an EMBL/GenBank/DDBJ whole genome shotgun (WGS) entry which is preliminary data.</text>
</comment>
<proteinExistence type="predicted"/>
<feature type="region of interest" description="Disordered" evidence="1">
    <location>
        <begin position="1"/>
        <end position="65"/>
    </location>
</feature>
<reference evidence="2 3" key="1">
    <citation type="journal article" date="2018" name="PLoS Genet.">
        <title>Population sequencing reveals clonal diversity and ancestral inbreeding in the grapevine cultivar Chardonnay.</title>
        <authorList>
            <person name="Roach M.J."/>
            <person name="Johnson D.L."/>
            <person name="Bohlmann J."/>
            <person name="van Vuuren H.J."/>
            <person name="Jones S.J."/>
            <person name="Pretorius I.S."/>
            <person name="Schmidt S.A."/>
            <person name="Borneman A.R."/>
        </authorList>
    </citation>
    <scope>NUCLEOTIDE SEQUENCE [LARGE SCALE GENOMIC DNA]</scope>
    <source>
        <strain evidence="3">cv. Chardonnay</strain>
        <tissue evidence="2">Leaf</tissue>
    </source>
</reference>
<dbReference type="Proteomes" id="UP000288805">
    <property type="component" value="Unassembled WGS sequence"/>
</dbReference>
<protein>
    <submittedName>
        <fullName evidence="2">Uncharacterized protein</fullName>
    </submittedName>
</protein>
<organism evidence="2 3">
    <name type="scientific">Vitis vinifera</name>
    <name type="common">Grape</name>
    <dbReference type="NCBI Taxonomy" id="29760"/>
    <lineage>
        <taxon>Eukaryota</taxon>
        <taxon>Viridiplantae</taxon>
        <taxon>Streptophyta</taxon>
        <taxon>Embryophyta</taxon>
        <taxon>Tracheophyta</taxon>
        <taxon>Spermatophyta</taxon>
        <taxon>Magnoliopsida</taxon>
        <taxon>eudicotyledons</taxon>
        <taxon>Gunneridae</taxon>
        <taxon>Pentapetalae</taxon>
        <taxon>rosids</taxon>
        <taxon>Vitales</taxon>
        <taxon>Vitaceae</taxon>
        <taxon>Viteae</taxon>
        <taxon>Vitis</taxon>
    </lineage>
</organism>
<evidence type="ECO:0000313" key="3">
    <source>
        <dbReference type="Proteomes" id="UP000288805"/>
    </source>
</evidence>
<sequence>MAASGGYRNGTHKGNMKVDRLVSLSSATKSSSLKSKPSPASPASSGLRRNSTGSVGGAKDDAGGV</sequence>
<gene>
    <name evidence="2" type="ORF">CK203_073306</name>
</gene>
<dbReference type="AlphaFoldDB" id="A0A438ESQ7"/>